<evidence type="ECO:0000256" key="1">
    <source>
        <dbReference type="SAM" id="Phobius"/>
    </source>
</evidence>
<organism evidence="2 3">
    <name type="scientific">Candidatus Nomurabacteria bacterium RIFCSPHIGHO2_01_FULL_42_15</name>
    <dbReference type="NCBI Taxonomy" id="1801742"/>
    <lineage>
        <taxon>Bacteria</taxon>
        <taxon>Candidatus Nomuraibacteriota</taxon>
    </lineage>
</organism>
<dbReference type="AlphaFoldDB" id="A0A1F6VDT9"/>
<accession>A0A1F6VDT9</accession>
<dbReference type="Gene3D" id="3.30.110.170">
    <property type="entry name" value="Protein of unknown function (DUF541), domain 1"/>
    <property type="match status" value="1"/>
</dbReference>
<dbReference type="PANTHER" id="PTHR34387:SF2">
    <property type="entry name" value="SLR1258 PROTEIN"/>
    <property type="match status" value="1"/>
</dbReference>
<dbReference type="GO" id="GO:0006974">
    <property type="term" value="P:DNA damage response"/>
    <property type="evidence" value="ECO:0007669"/>
    <property type="project" value="TreeGrafter"/>
</dbReference>
<dbReference type="Gene3D" id="3.30.70.2970">
    <property type="entry name" value="Protein of unknown function (DUF541), domain 2"/>
    <property type="match status" value="1"/>
</dbReference>
<sequence length="277" mass="29754">MEIPNHYVKNLYKVSLVFLTVLSLFFAVKLLAEFRSYKLMGSSEANTITLSGHGEVTAVPDVASIYFTISKDAKIGKDAQDAVAVIEKKALDFLKTKGVADKDIQASNASLYPKYEYRQAACPEIQAVTGSDGESSTMPYYCGNGKQIIVGYTASESITVKVRNIDDAGAIMQGLGTTGVSDLSGPNFTIDNEDDLKAEARKKAIDDAREKAKVLAKDLGVRLGRISNFSEGGGYGGPIMYAEKAMMDSTVSSPAPAELPKGENTISSDVTITYEIR</sequence>
<keyword evidence="1" id="KW-0472">Membrane</keyword>
<keyword evidence="1" id="KW-0812">Transmembrane</keyword>
<reference evidence="2 3" key="1">
    <citation type="journal article" date="2016" name="Nat. Commun.">
        <title>Thousands of microbial genomes shed light on interconnected biogeochemical processes in an aquifer system.</title>
        <authorList>
            <person name="Anantharaman K."/>
            <person name="Brown C.T."/>
            <person name="Hug L.A."/>
            <person name="Sharon I."/>
            <person name="Castelle C.J."/>
            <person name="Probst A.J."/>
            <person name="Thomas B.C."/>
            <person name="Singh A."/>
            <person name="Wilkins M.J."/>
            <person name="Karaoz U."/>
            <person name="Brodie E.L."/>
            <person name="Williams K.H."/>
            <person name="Hubbard S.S."/>
            <person name="Banfield J.F."/>
        </authorList>
    </citation>
    <scope>NUCLEOTIDE SEQUENCE [LARGE SCALE GENOMIC DNA]</scope>
</reference>
<dbReference type="Proteomes" id="UP000178235">
    <property type="component" value="Unassembled WGS sequence"/>
</dbReference>
<gene>
    <name evidence="2" type="ORF">A2738_03425</name>
</gene>
<dbReference type="Pfam" id="PF04402">
    <property type="entry name" value="SIMPL"/>
    <property type="match status" value="1"/>
</dbReference>
<comment type="caution">
    <text evidence="2">The sequence shown here is derived from an EMBL/GenBank/DDBJ whole genome shotgun (WGS) entry which is preliminary data.</text>
</comment>
<evidence type="ECO:0000313" key="2">
    <source>
        <dbReference type="EMBL" id="OGI67817.1"/>
    </source>
</evidence>
<dbReference type="InterPro" id="IPR007497">
    <property type="entry name" value="SIMPL/DUF541"/>
</dbReference>
<dbReference type="EMBL" id="MFTS01000009">
    <property type="protein sequence ID" value="OGI67817.1"/>
    <property type="molecule type" value="Genomic_DNA"/>
</dbReference>
<keyword evidence="1" id="KW-1133">Transmembrane helix</keyword>
<evidence type="ECO:0008006" key="4">
    <source>
        <dbReference type="Google" id="ProtNLM"/>
    </source>
</evidence>
<dbReference type="InterPro" id="IPR052022">
    <property type="entry name" value="26kDa_periplasmic_antigen"/>
</dbReference>
<evidence type="ECO:0000313" key="3">
    <source>
        <dbReference type="Proteomes" id="UP000178235"/>
    </source>
</evidence>
<name>A0A1F6VDT9_9BACT</name>
<dbReference type="PANTHER" id="PTHR34387">
    <property type="entry name" value="SLR1258 PROTEIN"/>
    <property type="match status" value="1"/>
</dbReference>
<feature type="transmembrane region" description="Helical" evidence="1">
    <location>
        <begin position="12"/>
        <end position="32"/>
    </location>
</feature>
<proteinExistence type="predicted"/>
<protein>
    <recommendedName>
        <fullName evidence="4">DUF541 domain-containing protein</fullName>
    </recommendedName>
</protein>